<evidence type="ECO:0000313" key="2">
    <source>
        <dbReference type="Proteomes" id="UP000238479"/>
    </source>
</evidence>
<dbReference type="EMBL" id="PDCK01000040">
    <property type="protein sequence ID" value="PRQ53866.1"/>
    <property type="molecule type" value="Genomic_DNA"/>
</dbReference>
<proteinExistence type="predicted"/>
<dbReference type="Proteomes" id="UP000238479">
    <property type="component" value="Chromosome 2"/>
</dbReference>
<accession>A0A2P6S5B6</accession>
<gene>
    <name evidence="1" type="ORF">RchiOBHm_Chr2g0171241</name>
</gene>
<reference evidence="1 2" key="1">
    <citation type="journal article" date="2018" name="Nat. Genet.">
        <title>The Rosa genome provides new insights in the design of modern roses.</title>
        <authorList>
            <person name="Bendahmane M."/>
        </authorList>
    </citation>
    <scope>NUCLEOTIDE SEQUENCE [LARGE SCALE GENOMIC DNA]</scope>
    <source>
        <strain evidence="2">cv. Old Blush</strain>
    </source>
</reference>
<dbReference type="Gramene" id="PRQ53866">
    <property type="protein sequence ID" value="PRQ53866"/>
    <property type="gene ID" value="RchiOBHm_Chr2g0171241"/>
</dbReference>
<name>A0A2P6S5B6_ROSCH</name>
<keyword evidence="2" id="KW-1185">Reference proteome</keyword>
<protein>
    <submittedName>
        <fullName evidence="1">Uncharacterized protein</fullName>
    </submittedName>
</protein>
<evidence type="ECO:0000313" key="1">
    <source>
        <dbReference type="EMBL" id="PRQ53866.1"/>
    </source>
</evidence>
<dbReference type="AlphaFoldDB" id="A0A2P6S5B6"/>
<sequence>MTALKLLSRKLNLLMDLCRLSMIVHVKLNCGSVWYKPSCKVALCVIAPAPDRKVLFAECEIGVATSVPDGEAKACLLALRLAAERLRVPFVIESDFFHAGFSTFKAFGALLPPYVALLISQYQQLNVEWSKCERR</sequence>
<comment type="caution">
    <text evidence="1">The sequence shown here is derived from an EMBL/GenBank/DDBJ whole genome shotgun (WGS) entry which is preliminary data.</text>
</comment>
<organism evidence="1 2">
    <name type="scientific">Rosa chinensis</name>
    <name type="common">China rose</name>
    <dbReference type="NCBI Taxonomy" id="74649"/>
    <lineage>
        <taxon>Eukaryota</taxon>
        <taxon>Viridiplantae</taxon>
        <taxon>Streptophyta</taxon>
        <taxon>Embryophyta</taxon>
        <taxon>Tracheophyta</taxon>
        <taxon>Spermatophyta</taxon>
        <taxon>Magnoliopsida</taxon>
        <taxon>eudicotyledons</taxon>
        <taxon>Gunneridae</taxon>
        <taxon>Pentapetalae</taxon>
        <taxon>rosids</taxon>
        <taxon>fabids</taxon>
        <taxon>Rosales</taxon>
        <taxon>Rosaceae</taxon>
        <taxon>Rosoideae</taxon>
        <taxon>Rosoideae incertae sedis</taxon>
        <taxon>Rosa</taxon>
    </lineage>
</organism>